<dbReference type="GO" id="GO:0003723">
    <property type="term" value="F:RNA binding"/>
    <property type="evidence" value="ECO:0007669"/>
    <property type="project" value="TreeGrafter"/>
</dbReference>
<feature type="domain" description="Helicase ATP-binding" evidence="6">
    <location>
        <begin position="46"/>
        <end position="206"/>
    </location>
</feature>
<comment type="subcellular location">
    <subcellularLocation>
        <location evidence="1">Cytoplasm</location>
    </subcellularLocation>
</comment>
<evidence type="ECO:0000256" key="2">
    <source>
        <dbReference type="ARBA" id="ARBA00022490"/>
    </source>
</evidence>
<dbReference type="SUPFAM" id="SSF52540">
    <property type="entry name" value="P-loop containing nucleoside triphosphate hydrolases"/>
    <property type="match status" value="1"/>
</dbReference>
<organism evidence="8 9">
    <name type="scientific">Blepharisma stoltei</name>
    <dbReference type="NCBI Taxonomy" id="1481888"/>
    <lineage>
        <taxon>Eukaryota</taxon>
        <taxon>Sar</taxon>
        <taxon>Alveolata</taxon>
        <taxon>Ciliophora</taxon>
        <taxon>Postciliodesmatophora</taxon>
        <taxon>Heterotrichea</taxon>
        <taxon>Heterotrichida</taxon>
        <taxon>Blepharismidae</taxon>
        <taxon>Blepharisma</taxon>
    </lineage>
</organism>
<keyword evidence="2" id="KW-0963">Cytoplasm</keyword>
<dbReference type="SMART" id="SM00490">
    <property type="entry name" value="HELICc"/>
    <property type="match status" value="1"/>
</dbReference>
<dbReference type="PROSITE" id="PS51192">
    <property type="entry name" value="HELICASE_ATP_BIND_1"/>
    <property type="match status" value="1"/>
</dbReference>
<evidence type="ECO:0000256" key="4">
    <source>
        <dbReference type="ARBA" id="ARBA00022840"/>
    </source>
</evidence>
<dbReference type="PANTHER" id="PTHR18934">
    <property type="entry name" value="ATP-DEPENDENT RNA HELICASE"/>
    <property type="match status" value="1"/>
</dbReference>
<dbReference type="SMART" id="SM00487">
    <property type="entry name" value="DEXDc"/>
    <property type="match status" value="1"/>
</dbReference>
<dbReference type="InterPro" id="IPR001650">
    <property type="entry name" value="Helicase_C-like"/>
</dbReference>
<evidence type="ECO:0000313" key="9">
    <source>
        <dbReference type="Proteomes" id="UP001162131"/>
    </source>
</evidence>
<name>A0AAU9JDF5_9CILI</name>
<evidence type="ECO:0000256" key="3">
    <source>
        <dbReference type="ARBA" id="ARBA00022741"/>
    </source>
</evidence>
<dbReference type="SMART" id="SM00847">
    <property type="entry name" value="HA2"/>
    <property type="match status" value="1"/>
</dbReference>
<evidence type="ECO:0000259" key="7">
    <source>
        <dbReference type="PROSITE" id="PS51194"/>
    </source>
</evidence>
<dbReference type="InterPro" id="IPR014001">
    <property type="entry name" value="Helicase_ATP-bd"/>
</dbReference>
<dbReference type="AlphaFoldDB" id="A0AAU9JDF5"/>
<evidence type="ECO:0000256" key="1">
    <source>
        <dbReference type="ARBA" id="ARBA00004496"/>
    </source>
</evidence>
<keyword evidence="3" id="KW-0547">Nucleotide-binding</keyword>
<dbReference type="InterPro" id="IPR048333">
    <property type="entry name" value="HA2_WH"/>
</dbReference>
<dbReference type="GO" id="GO:0004386">
    <property type="term" value="F:helicase activity"/>
    <property type="evidence" value="ECO:0007669"/>
    <property type="project" value="TreeGrafter"/>
</dbReference>
<reference evidence="8" key="1">
    <citation type="submission" date="2021-09" db="EMBL/GenBank/DDBJ databases">
        <authorList>
            <consortium name="AG Swart"/>
            <person name="Singh M."/>
            <person name="Singh A."/>
            <person name="Seah K."/>
            <person name="Emmerich C."/>
        </authorList>
    </citation>
    <scope>NUCLEOTIDE SEQUENCE</scope>
    <source>
        <strain evidence="8">ATCC30299</strain>
    </source>
</reference>
<keyword evidence="4" id="KW-0067">ATP-binding</keyword>
<evidence type="ECO:0008006" key="10">
    <source>
        <dbReference type="Google" id="ProtNLM"/>
    </source>
</evidence>
<dbReference type="Pfam" id="PF00271">
    <property type="entry name" value="Helicase_C"/>
    <property type="match status" value="1"/>
</dbReference>
<dbReference type="Pfam" id="PF04408">
    <property type="entry name" value="WHD_HA2"/>
    <property type="match status" value="1"/>
</dbReference>
<feature type="region of interest" description="Disordered" evidence="5">
    <location>
        <begin position="1"/>
        <end position="26"/>
    </location>
</feature>
<evidence type="ECO:0000256" key="5">
    <source>
        <dbReference type="SAM" id="MobiDB-lite"/>
    </source>
</evidence>
<dbReference type="InterPro" id="IPR007502">
    <property type="entry name" value="Helicase-assoc_dom"/>
</dbReference>
<proteinExistence type="predicted"/>
<feature type="domain" description="Helicase C-terminal" evidence="7">
    <location>
        <begin position="307"/>
        <end position="479"/>
    </location>
</feature>
<dbReference type="InterPro" id="IPR011545">
    <property type="entry name" value="DEAD/DEAH_box_helicase_dom"/>
</dbReference>
<dbReference type="Gene3D" id="3.40.50.300">
    <property type="entry name" value="P-loop containing nucleotide triphosphate hydrolases"/>
    <property type="match status" value="2"/>
</dbReference>
<evidence type="ECO:0000259" key="6">
    <source>
        <dbReference type="PROSITE" id="PS51192"/>
    </source>
</evidence>
<feature type="compositionally biased region" description="Polar residues" evidence="5">
    <location>
        <begin position="1"/>
        <end position="12"/>
    </location>
</feature>
<dbReference type="GO" id="GO:0005737">
    <property type="term" value="C:cytoplasm"/>
    <property type="evidence" value="ECO:0007669"/>
    <property type="project" value="UniProtKB-SubCell"/>
</dbReference>
<evidence type="ECO:0000313" key="8">
    <source>
        <dbReference type="EMBL" id="CAG9326126.1"/>
    </source>
</evidence>
<dbReference type="PANTHER" id="PTHR18934:SF113">
    <property type="entry name" value="ATP-DEPENDENT RNA HELICASE TDRD9"/>
    <property type="match status" value="1"/>
</dbReference>
<dbReference type="EMBL" id="CAJZBQ010000040">
    <property type="protein sequence ID" value="CAG9326126.1"/>
    <property type="molecule type" value="Genomic_DNA"/>
</dbReference>
<dbReference type="Proteomes" id="UP001162131">
    <property type="component" value="Unassembled WGS sequence"/>
</dbReference>
<accession>A0AAU9JDF5</accession>
<dbReference type="CDD" id="cd18791">
    <property type="entry name" value="SF2_C_RHA"/>
    <property type="match status" value="1"/>
</dbReference>
<dbReference type="Gene3D" id="1.20.120.1080">
    <property type="match status" value="1"/>
</dbReference>
<dbReference type="CDD" id="cd17917">
    <property type="entry name" value="DEXHc_RHA-like"/>
    <property type="match status" value="1"/>
</dbReference>
<sequence length="1274" mass="147628">MRHQSNAPWRNSQRTKKRRLEDSAYRRDKEFAHPELPIHSRRLDIMKTLSAVQVLIVQGDTGCGKTTQLPQFIVQEYPNCRVAVTQPRRLAAIGVARRVSKELGTYLGSTVGYHIRGEKRYGPESKIVFMTTGMFIQELVGITDELPWTHIILDEVHERAVETEFLLVVLKHLLSKCPTKLILMSATIDARLFANYFADSEIHNVHNQFVDPKKTNDDDWAPNQFRVGITKTSSPFEIDREDAAPIKLAGPKNFDVKEVYLDEITGEMINEFFQLSDVEREETANYYRDELVEILPSFYKVAAYLIRAQHFLRIFEEQEPQTFLIFLPGIHEITKMAKVLLEDVMKDCAQDLEICMLHSSIPEENHANIFSSPEGKRRIIISTNIAESSITLPDVRYIIDFCLTKEITYNSKSMSEMLELHWACKAVMKQRAGRAGRVAEGVVFRLIPASFFNELADFSKPEIQRCPLDKLVLKVKQLQLGTPVDILGRAIQPPDIAEVKRAEEYLKEMGALSEEYNLTWLGRVYSDMPCDVKISRLCLFGYVFGCLHESLVMASALSQEKNVFASCAHLDYKIAKYESQRYAMRLRWDNYAFSDPIAYMRAYQVWYQQWGKVYKNKLEESYRHTRKPEISFEEKQWCKANSVDYSVLREMCETYMELERRLTMIGLSKEHLKNRLGTGQEDILTLKLCLAAAYNGKYLISHYAYEDEVMRRKREQQLGENSSSKVLIPNIPDYCRESDIARILTECRSTHINMHFEYGNAVLTFDPTEGPRPLQMCLWLGNYGPRYRCGDFIVVKKNIRNEQRDLLQSMDPENLAQHINYIARQQPREGMTFQLGEENFAGNKIFVEAFCLPRPEYLYRLGFIDLLTGLGINIDEYSVCKVCVESNPLMEQLHMAVCAEFTEKRNKTTASHVTVFPKFPLLPHILSMIFTRDVNFFQNNGKYGGIMVGTTVLKFKYNFTGKDVEEINDIRKEISEALFDEKGILNPKPLQVKDKIIRLITKRRLPLIDEQWRHVLESFNPYDVVPYKEEEEPKIEDGAIQPKKIEVYLKPLKKLPDVIDDVRLWSEEGQRAIEREMYLISLQKEEFVQKIKNDARAARLTRAELICKECKMTICAYFNANPVNINPASGVFTITGIFASVKMLDDLRDEQVNCDFIRNFQYNLLDVDKWAACMEGHIIGWESQGKCFIDHNSPLLVMMPSGEICNWSSRLWANGIEGFRNYCRSHEEIKKQKPKKTHCDLCKLDCIDERDFYHHVVISKEHSMNVTAFLRDGF</sequence>
<keyword evidence="9" id="KW-1185">Reference proteome</keyword>
<dbReference type="PROSITE" id="PS51194">
    <property type="entry name" value="HELICASE_CTER"/>
    <property type="match status" value="1"/>
</dbReference>
<dbReference type="Pfam" id="PF00270">
    <property type="entry name" value="DEAD"/>
    <property type="match status" value="1"/>
</dbReference>
<dbReference type="InterPro" id="IPR027417">
    <property type="entry name" value="P-loop_NTPase"/>
</dbReference>
<protein>
    <recommendedName>
        <fullName evidence="10">RNA helicase</fullName>
    </recommendedName>
</protein>
<gene>
    <name evidence="8" type="ORF">BSTOLATCC_MIC40562</name>
</gene>
<dbReference type="GO" id="GO:0005524">
    <property type="term" value="F:ATP binding"/>
    <property type="evidence" value="ECO:0007669"/>
    <property type="project" value="UniProtKB-KW"/>
</dbReference>
<comment type="caution">
    <text evidence="8">The sequence shown here is derived from an EMBL/GenBank/DDBJ whole genome shotgun (WGS) entry which is preliminary data.</text>
</comment>